<organism evidence="1 2">
    <name type="scientific">Fluctibacter corallii</name>
    <dbReference type="NCBI Taxonomy" id="2984329"/>
    <lineage>
        <taxon>Bacteria</taxon>
        <taxon>Pseudomonadati</taxon>
        <taxon>Pseudomonadota</taxon>
        <taxon>Gammaproteobacteria</taxon>
        <taxon>Alteromonadales</taxon>
        <taxon>Alteromonadaceae</taxon>
        <taxon>Fluctibacter</taxon>
    </lineage>
</organism>
<evidence type="ECO:0000313" key="1">
    <source>
        <dbReference type="EMBL" id="MCV2885158.1"/>
    </source>
</evidence>
<dbReference type="InterPro" id="IPR003718">
    <property type="entry name" value="OsmC/Ohr_fam"/>
</dbReference>
<sequence>MKIEVSLSDGQKLEAKFGDFVVTSDQNKTVGGDESHPEPFDYFLVSLPLCAGFFARKFCEERGISTEGLKITQSHTSDEADKYKKHFVLDVALPPTFPEKYKKAIIAAVNTCSVKRVIQAQPEFEVNVRVQSQD</sequence>
<dbReference type="Pfam" id="PF02566">
    <property type="entry name" value="OsmC"/>
    <property type="match status" value="1"/>
</dbReference>
<protein>
    <submittedName>
        <fullName evidence="1">OsmC family protein</fullName>
    </submittedName>
</protein>
<dbReference type="InterPro" id="IPR036102">
    <property type="entry name" value="OsmC/Ohrsf"/>
</dbReference>
<evidence type="ECO:0000313" key="2">
    <source>
        <dbReference type="Proteomes" id="UP001652504"/>
    </source>
</evidence>
<name>A0ABT3A900_9ALTE</name>
<reference evidence="1 2" key="1">
    <citation type="submission" date="2022-10" db="EMBL/GenBank/DDBJ databases">
        <title>Aestuariibacter sp. AA17 isolated from Montipora capitata coral fragment.</title>
        <authorList>
            <person name="Emsley S.A."/>
            <person name="Pfannmuller K.M."/>
            <person name="Loughran R.M."/>
            <person name="Shlafstein M."/>
            <person name="Papke E."/>
            <person name="Saw J.H."/>
            <person name="Ushijima B."/>
            <person name="Videau P."/>
        </authorList>
    </citation>
    <scope>NUCLEOTIDE SEQUENCE [LARGE SCALE GENOMIC DNA]</scope>
    <source>
        <strain evidence="1 2">AA17</strain>
    </source>
</reference>
<dbReference type="Proteomes" id="UP001652504">
    <property type="component" value="Unassembled WGS sequence"/>
</dbReference>
<proteinExistence type="predicted"/>
<comment type="caution">
    <text evidence="1">The sequence shown here is derived from an EMBL/GenBank/DDBJ whole genome shotgun (WGS) entry which is preliminary data.</text>
</comment>
<dbReference type="PANTHER" id="PTHR39624:SF2">
    <property type="entry name" value="OSMC-LIKE PROTEIN"/>
    <property type="match status" value="1"/>
</dbReference>
<dbReference type="PANTHER" id="PTHR39624">
    <property type="entry name" value="PROTEIN INVOLVED IN RIMO-MEDIATED BETA-METHYLTHIOLATION OF RIBOSOMAL PROTEIN S12 YCAO"/>
    <property type="match status" value="1"/>
</dbReference>
<keyword evidence="2" id="KW-1185">Reference proteome</keyword>
<dbReference type="SUPFAM" id="SSF82784">
    <property type="entry name" value="OsmC-like"/>
    <property type="match status" value="1"/>
</dbReference>
<dbReference type="InterPro" id="IPR015946">
    <property type="entry name" value="KH_dom-like_a/b"/>
</dbReference>
<dbReference type="Gene3D" id="3.30.300.20">
    <property type="match status" value="1"/>
</dbReference>
<dbReference type="EMBL" id="JAOWKX010000005">
    <property type="protein sequence ID" value="MCV2885158.1"/>
    <property type="molecule type" value="Genomic_DNA"/>
</dbReference>
<dbReference type="RefSeq" id="WP_263712449.1">
    <property type="nucleotide sequence ID" value="NZ_JAOWKX010000005.1"/>
</dbReference>
<gene>
    <name evidence="1" type="ORF">OE749_10690</name>
</gene>
<accession>A0ABT3A900</accession>